<evidence type="ECO:0000313" key="2">
    <source>
        <dbReference type="Proteomes" id="UP001374584"/>
    </source>
</evidence>
<proteinExistence type="predicted"/>
<name>A0AAN9LEC4_PHACN</name>
<protein>
    <submittedName>
        <fullName evidence="1">Uncharacterized protein</fullName>
    </submittedName>
</protein>
<evidence type="ECO:0000313" key="1">
    <source>
        <dbReference type="EMBL" id="KAK7333941.1"/>
    </source>
</evidence>
<reference evidence="1 2" key="1">
    <citation type="submission" date="2024-01" db="EMBL/GenBank/DDBJ databases">
        <title>The genomes of 5 underutilized Papilionoideae crops provide insights into root nodulation and disease resistanc.</title>
        <authorList>
            <person name="Jiang F."/>
        </authorList>
    </citation>
    <scope>NUCLEOTIDE SEQUENCE [LARGE SCALE GENOMIC DNA]</scope>
    <source>
        <strain evidence="1">JINMINGXINNONG_FW02</strain>
        <tissue evidence="1">Leaves</tissue>
    </source>
</reference>
<dbReference type="Proteomes" id="UP001374584">
    <property type="component" value="Unassembled WGS sequence"/>
</dbReference>
<organism evidence="1 2">
    <name type="scientific">Phaseolus coccineus</name>
    <name type="common">Scarlet runner bean</name>
    <name type="synonym">Phaseolus multiflorus</name>
    <dbReference type="NCBI Taxonomy" id="3886"/>
    <lineage>
        <taxon>Eukaryota</taxon>
        <taxon>Viridiplantae</taxon>
        <taxon>Streptophyta</taxon>
        <taxon>Embryophyta</taxon>
        <taxon>Tracheophyta</taxon>
        <taxon>Spermatophyta</taxon>
        <taxon>Magnoliopsida</taxon>
        <taxon>eudicotyledons</taxon>
        <taxon>Gunneridae</taxon>
        <taxon>Pentapetalae</taxon>
        <taxon>rosids</taxon>
        <taxon>fabids</taxon>
        <taxon>Fabales</taxon>
        <taxon>Fabaceae</taxon>
        <taxon>Papilionoideae</taxon>
        <taxon>50 kb inversion clade</taxon>
        <taxon>NPAAA clade</taxon>
        <taxon>indigoferoid/millettioid clade</taxon>
        <taxon>Phaseoleae</taxon>
        <taxon>Phaseolus</taxon>
    </lineage>
</organism>
<keyword evidence="2" id="KW-1185">Reference proteome</keyword>
<dbReference type="AlphaFoldDB" id="A0AAN9LEC4"/>
<accession>A0AAN9LEC4</accession>
<comment type="caution">
    <text evidence="1">The sequence shown here is derived from an EMBL/GenBank/DDBJ whole genome shotgun (WGS) entry which is preliminary data.</text>
</comment>
<gene>
    <name evidence="1" type="ORF">VNO80_30722</name>
</gene>
<sequence length="72" mass="7939">MYGGVKGAGKSDAVARAGRAWWFGQDARGGWANNDCARRESSETRRRGDLEWLLAQGRGEELRGVEERSGAR</sequence>
<dbReference type="EMBL" id="JAYMYR010000011">
    <property type="protein sequence ID" value="KAK7333941.1"/>
    <property type="molecule type" value="Genomic_DNA"/>
</dbReference>